<dbReference type="EMBL" id="PQVG01000004">
    <property type="protein sequence ID" value="POY39947.1"/>
    <property type="molecule type" value="Genomic_DNA"/>
</dbReference>
<evidence type="ECO:0000256" key="1">
    <source>
        <dbReference type="SAM" id="SignalP"/>
    </source>
</evidence>
<accession>A0A2S5ACI1</accession>
<dbReference type="AlphaFoldDB" id="A0A2S5ACI1"/>
<feature type="signal peptide" evidence="1">
    <location>
        <begin position="1"/>
        <end position="19"/>
    </location>
</feature>
<name>A0A2S5ACI1_9FLAO</name>
<dbReference type="RefSeq" id="WP_103805835.1">
    <property type="nucleotide sequence ID" value="NZ_PQVG01000004.1"/>
</dbReference>
<comment type="caution">
    <text evidence="2">The sequence shown here is derived from an EMBL/GenBank/DDBJ whole genome shotgun (WGS) entry which is preliminary data.</text>
</comment>
<proteinExistence type="predicted"/>
<evidence type="ECO:0000313" key="3">
    <source>
        <dbReference type="Proteomes" id="UP000237310"/>
    </source>
</evidence>
<reference evidence="2 3" key="1">
    <citation type="submission" date="2018-01" db="EMBL/GenBank/DDBJ databases">
        <authorList>
            <person name="Gaut B.S."/>
            <person name="Morton B.R."/>
            <person name="Clegg M.T."/>
            <person name="Duvall M.R."/>
        </authorList>
    </citation>
    <scope>NUCLEOTIDE SEQUENCE [LARGE SCALE GENOMIC DNA]</scope>
    <source>
        <strain evidence="2 3">HR-AY</strain>
    </source>
</reference>
<sequence length="242" mass="28418">MKKYFLLIALILSCKMAFGQGIEKNFIGMWAETIWEFRFSENGKFERISSGHFGNTSAKGKYKIVNDTIKIISGDEESAGTINEKYIISKDDILIDLRLGYGYRKFLDSDRDKIMEFRTILYPEIEPVNKEVVSDMQEVLNLAFNSNKVKCFYHFDIQTTREFIIANYHKLKVDIEVDGRKAVFKDKKDIKEKFYIEFESLIRFYDRISLTIKIPEEGVQINCYYGKESGKWKEDFITVVEN</sequence>
<dbReference type="Proteomes" id="UP000237310">
    <property type="component" value="Unassembled WGS sequence"/>
</dbReference>
<organism evidence="2 3">
    <name type="scientific">Flavobacterium alvei</name>
    <dbReference type="NCBI Taxonomy" id="2080416"/>
    <lineage>
        <taxon>Bacteria</taxon>
        <taxon>Pseudomonadati</taxon>
        <taxon>Bacteroidota</taxon>
        <taxon>Flavobacteriia</taxon>
        <taxon>Flavobacteriales</taxon>
        <taxon>Flavobacteriaceae</taxon>
        <taxon>Flavobacterium</taxon>
    </lineage>
</organism>
<keyword evidence="3" id="KW-1185">Reference proteome</keyword>
<keyword evidence="1" id="KW-0732">Signal</keyword>
<protein>
    <recommendedName>
        <fullName evidence="4">DUF3108 domain-containing protein</fullName>
    </recommendedName>
</protein>
<feature type="chain" id="PRO_5015690636" description="DUF3108 domain-containing protein" evidence="1">
    <location>
        <begin position="20"/>
        <end position="242"/>
    </location>
</feature>
<dbReference type="OrthoDB" id="1419944at2"/>
<evidence type="ECO:0000313" key="2">
    <source>
        <dbReference type="EMBL" id="POY39947.1"/>
    </source>
</evidence>
<gene>
    <name evidence="2" type="ORF">C3L50_08950</name>
</gene>
<evidence type="ECO:0008006" key="4">
    <source>
        <dbReference type="Google" id="ProtNLM"/>
    </source>
</evidence>